<gene>
    <name evidence="1" type="ORF">BSK52_20540</name>
</gene>
<organism evidence="1 2">
    <name type="scientific">Paenibacillus odorifer</name>
    <dbReference type="NCBI Taxonomy" id="189426"/>
    <lineage>
        <taxon>Bacteria</taxon>
        <taxon>Bacillati</taxon>
        <taxon>Bacillota</taxon>
        <taxon>Bacilli</taxon>
        <taxon>Bacillales</taxon>
        <taxon>Paenibacillaceae</taxon>
        <taxon>Paenibacillus</taxon>
    </lineage>
</organism>
<sequence length="165" mass="18916">MIISQGATILKKLIIFFAFCFLAFGISPYAAVASNDLFKTPASKQSDQWKVEIKKVEKYDSKMSKPRKNESEMYNIIITNIGVGLENVVFNSYRDEPNTQTKFGLSISDDHHKIFKHGEIVDFSNFPISVDSKELQIEISWYGKPSNNESHDRKYKETFTFTPAK</sequence>
<protein>
    <submittedName>
        <fullName evidence="1">Uncharacterized protein</fullName>
    </submittedName>
</protein>
<dbReference type="Proteomes" id="UP000187439">
    <property type="component" value="Unassembled WGS sequence"/>
</dbReference>
<comment type="caution">
    <text evidence="1">The sequence shown here is derived from an EMBL/GenBank/DDBJ whole genome shotgun (WGS) entry which is preliminary data.</text>
</comment>
<evidence type="ECO:0000313" key="1">
    <source>
        <dbReference type="EMBL" id="OMD37988.1"/>
    </source>
</evidence>
<accession>A0A1R0XS76</accession>
<proteinExistence type="predicted"/>
<name>A0A1R0XS76_9BACL</name>
<reference evidence="1 2" key="1">
    <citation type="submission" date="2016-10" db="EMBL/GenBank/DDBJ databases">
        <title>Paenibacillus species isolates.</title>
        <authorList>
            <person name="Beno S.M."/>
        </authorList>
    </citation>
    <scope>NUCLEOTIDE SEQUENCE [LARGE SCALE GENOMIC DNA]</scope>
    <source>
        <strain evidence="1 2">FSL H7-0710</strain>
    </source>
</reference>
<dbReference type="OrthoDB" id="337762at2"/>
<dbReference type="AlphaFoldDB" id="A0A1R0XS76"/>
<dbReference type="RefSeq" id="WP_076098449.1">
    <property type="nucleotide sequence ID" value="NZ_MKQN01000008.1"/>
</dbReference>
<evidence type="ECO:0000313" key="2">
    <source>
        <dbReference type="Proteomes" id="UP000187439"/>
    </source>
</evidence>
<dbReference type="EMBL" id="MPTC01000020">
    <property type="protein sequence ID" value="OMD37988.1"/>
    <property type="molecule type" value="Genomic_DNA"/>
</dbReference>